<evidence type="ECO:0000313" key="3">
    <source>
        <dbReference type="Proteomes" id="UP000661112"/>
    </source>
</evidence>
<gene>
    <name evidence="2" type="ORF">H6G83_30360</name>
</gene>
<accession>A0ABR8DCJ5</accession>
<organism evidence="2 3">
    <name type="scientific">Anabaena azotica FACHB-119</name>
    <dbReference type="NCBI Taxonomy" id="947527"/>
    <lineage>
        <taxon>Bacteria</taxon>
        <taxon>Bacillati</taxon>
        <taxon>Cyanobacteriota</taxon>
        <taxon>Cyanophyceae</taxon>
        <taxon>Nostocales</taxon>
        <taxon>Nostocaceae</taxon>
        <taxon>Anabaena</taxon>
        <taxon>Anabaena azotica</taxon>
    </lineage>
</organism>
<feature type="region of interest" description="Disordered" evidence="1">
    <location>
        <begin position="99"/>
        <end position="120"/>
    </location>
</feature>
<dbReference type="RefSeq" id="WP_190479063.1">
    <property type="nucleotide sequence ID" value="NZ_JACJSG010000062.1"/>
</dbReference>
<evidence type="ECO:0000256" key="1">
    <source>
        <dbReference type="SAM" id="MobiDB-lite"/>
    </source>
</evidence>
<evidence type="ECO:0000313" key="2">
    <source>
        <dbReference type="EMBL" id="MBD2504854.1"/>
    </source>
</evidence>
<name>A0ABR8DCJ5_9NOST</name>
<dbReference type="EMBL" id="JACJSG010000062">
    <property type="protein sequence ID" value="MBD2504854.1"/>
    <property type="molecule type" value="Genomic_DNA"/>
</dbReference>
<keyword evidence="3" id="KW-1185">Reference proteome</keyword>
<comment type="caution">
    <text evidence="2">The sequence shown here is derived from an EMBL/GenBank/DDBJ whole genome shotgun (WGS) entry which is preliminary data.</text>
</comment>
<reference evidence="2 3" key="1">
    <citation type="journal article" date="2020" name="ISME J.">
        <title>Comparative genomics reveals insights into cyanobacterial evolution and habitat adaptation.</title>
        <authorList>
            <person name="Chen M.Y."/>
            <person name="Teng W.K."/>
            <person name="Zhao L."/>
            <person name="Hu C.X."/>
            <person name="Zhou Y.K."/>
            <person name="Han B.P."/>
            <person name="Song L.R."/>
            <person name="Shu W.S."/>
        </authorList>
    </citation>
    <scope>NUCLEOTIDE SEQUENCE [LARGE SCALE GENOMIC DNA]</scope>
    <source>
        <strain evidence="2 3">FACHB-119</strain>
    </source>
</reference>
<proteinExistence type="predicted"/>
<dbReference type="Proteomes" id="UP000661112">
    <property type="component" value="Unassembled WGS sequence"/>
</dbReference>
<protein>
    <submittedName>
        <fullName evidence="2">Uncharacterized protein</fullName>
    </submittedName>
</protein>
<sequence>MCDGWIWCFAANAWNCGCKRGYGGWGENHCGGNNPYIKWFLAASRKHKGFVRDYLRGGRRGRRADFAATAISFAGRNAIATSTQGLPGMPEFPRREVRGRGAGMWDSSRRGEGGSLPGLRDIQGEKASTLIYKASTLIYIEEKQSHFT</sequence>